<dbReference type="Gene3D" id="3.30.565.10">
    <property type="entry name" value="Histidine kinase-like ATPase, C-terminal domain"/>
    <property type="match status" value="1"/>
</dbReference>
<evidence type="ECO:0000256" key="8">
    <source>
        <dbReference type="ARBA" id="ARBA00023012"/>
    </source>
</evidence>
<feature type="region of interest" description="Disordered" evidence="9">
    <location>
        <begin position="1"/>
        <end position="21"/>
    </location>
</feature>
<dbReference type="Pfam" id="PF07730">
    <property type="entry name" value="HisKA_3"/>
    <property type="match status" value="1"/>
</dbReference>
<evidence type="ECO:0000256" key="2">
    <source>
        <dbReference type="ARBA" id="ARBA00012438"/>
    </source>
</evidence>
<evidence type="ECO:0000256" key="10">
    <source>
        <dbReference type="SAM" id="Phobius"/>
    </source>
</evidence>
<accession>A0ABU3AT82</accession>
<keyword evidence="4" id="KW-0808">Transferase</keyword>
<feature type="domain" description="Histidine kinase/HSP90-like ATPase" evidence="11">
    <location>
        <begin position="349"/>
        <end position="442"/>
    </location>
</feature>
<evidence type="ECO:0000256" key="3">
    <source>
        <dbReference type="ARBA" id="ARBA00022553"/>
    </source>
</evidence>
<name>A0ABU3AT82_9ACTN</name>
<feature type="transmembrane region" description="Helical" evidence="10">
    <location>
        <begin position="143"/>
        <end position="160"/>
    </location>
</feature>
<feature type="transmembrane region" description="Helical" evidence="10">
    <location>
        <begin position="73"/>
        <end position="92"/>
    </location>
</feature>
<reference evidence="13" key="1">
    <citation type="submission" date="2024-05" db="EMBL/GenBank/DDBJ databases">
        <title>30 novel species of actinomycetes from the DSMZ collection.</title>
        <authorList>
            <person name="Nouioui I."/>
        </authorList>
    </citation>
    <scope>NUCLEOTIDE SEQUENCE</scope>
    <source>
        <strain evidence="13">DSM 40712</strain>
    </source>
</reference>
<dbReference type="EC" id="2.7.13.3" evidence="2"/>
<keyword evidence="10" id="KW-0472">Membrane</keyword>
<organism evidence="13 14">
    <name type="scientific">Streptomyces lancefieldiae</name>
    <dbReference type="NCBI Taxonomy" id="3075520"/>
    <lineage>
        <taxon>Bacteria</taxon>
        <taxon>Bacillati</taxon>
        <taxon>Actinomycetota</taxon>
        <taxon>Actinomycetes</taxon>
        <taxon>Kitasatosporales</taxon>
        <taxon>Streptomycetaceae</taxon>
        <taxon>Streptomyces</taxon>
    </lineage>
</organism>
<sequence>MTETTQTMTAHPGDRGGPRSPEYRLAMDALSGLREDLFHDAFAHRPLPHVAPDGPLVRRLPGRMRPYADRIRLGVVAALALLCFYAGSATGGYSDHPLGLLTGALCAVPVLATLVRPVGAFWLSMAATPVVAVLGGGWDDWPWGPGAFMCHMTVLVLVAIRTRPRAAAWMWALTAVYGFVTETLSGIGPYNANSAPLLVFSAFALLVISVWHIRRDARRQVTAQETVTAHERSRRTLLEERTTIARELHDVVAHHMSVVAIQAEAAPYRVENPPEELERAFVTIRENAVAALTELRRVLGVVRAEDYEAPDAPQPTLADLDALLANVRDAGLTVDKAVTGAVRELPPGVELSAYRIVQEALSNSLRHAPGASARVELSYVLGGLGLRVVNGSMPAPSLIKPSPGAGHGITGMRERVSMLNGEMTAGPTEDGGYEVAVFLPVTAAPIEGEA</sequence>
<keyword evidence="3" id="KW-0597">Phosphoprotein</keyword>
<evidence type="ECO:0000256" key="7">
    <source>
        <dbReference type="ARBA" id="ARBA00022840"/>
    </source>
</evidence>
<dbReference type="PANTHER" id="PTHR24421:SF10">
    <property type="entry name" value="NITRATE_NITRITE SENSOR PROTEIN NARQ"/>
    <property type="match status" value="1"/>
</dbReference>
<dbReference type="InterPro" id="IPR050482">
    <property type="entry name" value="Sensor_HK_TwoCompSys"/>
</dbReference>
<protein>
    <recommendedName>
        <fullName evidence="2">histidine kinase</fullName>
        <ecNumber evidence="2">2.7.13.3</ecNumber>
    </recommendedName>
</protein>
<keyword evidence="10" id="KW-1133">Transmembrane helix</keyword>
<dbReference type="GO" id="GO:0016301">
    <property type="term" value="F:kinase activity"/>
    <property type="evidence" value="ECO:0007669"/>
    <property type="project" value="UniProtKB-KW"/>
</dbReference>
<dbReference type="SUPFAM" id="SSF55874">
    <property type="entry name" value="ATPase domain of HSP90 chaperone/DNA topoisomerase II/histidine kinase"/>
    <property type="match status" value="1"/>
</dbReference>
<dbReference type="InterPro" id="IPR011712">
    <property type="entry name" value="Sig_transdc_His_kin_sub3_dim/P"/>
</dbReference>
<comment type="caution">
    <text evidence="13">The sequence shown here is derived from an EMBL/GenBank/DDBJ whole genome shotgun (WGS) entry which is preliminary data.</text>
</comment>
<keyword evidence="10" id="KW-0812">Transmembrane</keyword>
<dbReference type="InterPro" id="IPR036890">
    <property type="entry name" value="HATPase_C_sf"/>
</dbReference>
<keyword evidence="6 13" id="KW-0418">Kinase</keyword>
<feature type="transmembrane region" description="Helical" evidence="10">
    <location>
        <begin position="98"/>
        <end position="115"/>
    </location>
</feature>
<dbReference type="Proteomes" id="UP001180724">
    <property type="component" value="Unassembled WGS sequence"/>
</dbReference>
<feature type="transmembrane region" description="Helical" evidence="10">
    <location>
        <begin position="120"/>
        <end position="137"/>
    </location>
</feature>
<keyword evidence="8" id="KW-0902">Two-component regulatory system</keyword>
<comment type="catalytic activity">
    <reaction evidence="1">
        <text>ATP + protein L-histidine = ADP + protein N-phospho-L-histidine.</text>
        <dbReference type="EC" id="2.7.13.3"/>
    </reaction>
</comment>
<evidence type="ECO:0000256" key="4">
    <source>
        <dbReference type="ARBA" id="ARBA00022679"/>
    </source>
</evidence>
<evidence type="ECO:0000259" key="11">
    <source>
        <dbReference type="Pfam" id="PF02518"/>
    </source>
</evidence>
<dbReference type="Pfam" id="PF02518">
    <property type="entry name" value="HATPase_c"/>
    <property type="match status" value="1"/>
</dbReference>
<evidence type="ECO:0000256" key="9">
    <source>
        <dbReference type="SAM" id="MobiDB-lite"/>
    </source>
</evidence>
<evidence type="ECO:0000256" key="1">
    <source>
        <dbReference type="ARBA" id="ARBA00000085"/>
    </source>
</evidence>
<dbReference type="EMBL" id="JAVRFH010000026">
    <property type="protein sequence ID" value="MDT0613199.1"/>
    <property type="molecule type" value="Genomic_DNA"/>
</dbReference>
<dbReference type="InterPro" id="IPR003594">
    <property type="entry name" value="HATPase_dom"/>
</dbReference>
<evidence type="ECO:0000313" key="14">
    <source>
        <dbReference type="Proteomes" id="UP001180724"/>
    </source>
</evidence>
<proteinExistence type="predicted"/>
<keyword evidence="14" id="KW-1185">Reference proteome</keyword>
<evidence type="ECO:0000256" key="5">
    <source>
        <dbReference type="ARBA" id="ARBA00022741"/>
    </source>
</evidence>
<dbReference type="Gene3D" id="1.20.5.1930">
    <property type="match status" value="1"/>
</dbReference>
<dbReference type="PANTHER" id="PTHR24421">
    <property type="entry name" value="NITRATE/NITRITE SENSOR PROTEIN NARX-RELATED"/>
    <property type="match status" value="1"/>
</dbReference>
<feature type="transmembrane region" description="Helical" evidence="10">
    <location>
        <begin position="194"/>
        <end position="213"/>
    </location>
</feature>
<gene>
    <name evidence="13" type="ORF">RM812_23670</name>
</gene>
<keyword evidence="5" id="KW-0547">Nucleotide-binding</keyword>
<feature type="domain" description="Signal transduction histidine kinase subgroup 3 dimerisation and phosphoacceptor" evidence="12">
    <location>
        <begin position="240"/>
        <end position="305"/>
    </location>
</feature>
<dbReference type="RefSeq" id="WP_311575266.1">
    <property type="nucleotide sequence ID" value="NZ_JAVRFH010000026.1"/>
</dbReference>
<evidence type="ECO:0000259" key="12">
    <source>
        <dbReference type="Pfam" id="PF07730"/>
    </source>
</evidence>
<keyword evidence="7" id="KW-0067">ATP-binding</keyword>
<feature type="transmembrane region" description="Helical" evidence="10">
    <location>
        <begin position="167"/>
        <end position="188"/>
    </location>
</feature>
<evidence type="ECO:0000313" key="13">
    <source>
        <dbReference type="EMBL" id="MDT0613199.1"/>
    </source>
</evidence>
<evidence type="ECO:0000256" key="6">
    <source>
        <dbReference type="ARBA" id="ARBA00022777"/>
    </source>
</evidence>
<dbReference type="CDD" id="cd16917">
    <property type="entry name" value="HATPase_UhpB-NarQ-NarX-like"/>
    <property type="match status" value="1"/>
</dbReference>